<evidence type="ECO:0000259" key="2">
    <source>
        <dbReference type="Pfam" id="PF04909"/>
    </source>
</evidence>
<evidence type="ECO:0000313" key="3">
    <source>
        <dbReference type="EMBL" id="RVT39438.1"/>
    </source>
</evidence>
<protein>
    <submittedName>
        <fullName evidence="3">Amidohydrolase</fullName>
    </submittedName>
</protein>
<dbReference type="InterPro" id="IPR052350">
    <property type="entry name" value="Metallo-dep_Lactonases"/>
</dbReference>
<keyword evidence="3" id="KW-0378">Hydrolase</keyword>
<reference evidence="3 4" key="1">
    <citation type="submission" date="2019-01" db="EMBL/GenBank/DDBJ databases">
        <authorList>
            <person name="Chen W.-M."/>
        </authorList>
    </citation>
    <scope>NUCLEOTIDE SEQUENCE [LARGE SCALE GENOMIC DNA]</scope>
    <source>
        <strain evidence="3 4">TLA-22</strain>
    </source>
</reference>
<comment type="similarity">
    <text evidence="1">Belongs to the metallo-dependent hydrolases superfamily.</text>
</comment>
<dbReference type="Pfam" id="PF04909">
    <property type="entry name" value="Amidohydro_2"/>
    <property type="match status" value="1"/>
</dbReference>
<evidence type="ECO:0000256" key="1">
    <source>
        <dbReference type="ARBA" id="ARBA00038310"/>
    </source>
</evidence>
<keyword evidence="4" id="KW-1185">Reference proteome</keyword>
<dbReference type="AlphaFoldDB" id="A0A437J4B2"/>
<dbReference type="SUPFAM" id="SSF51556">
    <property type="entry name" value="Metallo-dependent hydrolases"/>
    <property type="match status" value="1"/>
</dbReference>
<dbReference type="GO" id="GO:0016787">
    <property type="term" value="F:hydrolase activity"/>
    <property type="evidence" value="ECO:0007669"/>
    <property type="project" value="UniProtKB-KW"/>
</dbReference>
<proteinExistence type="inferred from homology"/>
<gene>
    <name evidence="3" type="ORF">ENE74_15455</name>
</gene>
<dbReference type="InterPro" id="IPR006680">
    <property type="entry name" value="Amidohydro-rel"/>
</dbReference>
<feature type="domain" description="Amidohydrolase-related" evidence="2">
    <location>
        <begin position="20"/>
        <end position="288"/>
    </location>
</feature>
<evidence type="ECO:0000313" key="4">
    <source>
        <dbReference type="Proteomes" id="UP000282977"/>
    </source>
</evidence>
<name>A0A437J4B2_9SPHN</name>
<dbReference type="PANTHER" id="PTHR43569:SF2">
    <property type="entry name" value="AMIDOHYDROLASE-RELATED DOMAIN-CONTAINING PROTEIN"/>
    <property type="match status" value="1"/>
</dbReference>
<organism evidence="3 4">
    <name type="scientific">Sphingobium algorifonticola</name>
    <dbReference type="NCBI Taxonomy" id="2008318"/>
    <lineage>
        <taxon>Bacteria</taxon>
        <taxon>Pseudomonadati</taxon>
        <taxon>Pseudomonadota</taxon>
        <taxon>Alphaproteobacteria</taxon>
        <taxon>Sphingomonadales</taxon>
        <taxon>Sphingomonadaceae</taxon>
        <taxon>Sphingobium</taxon>
    </lineage>
</organism>
<sequence>MSIRMQRIRFGEAYMYPAIVDAHLHFLDPAHIDYPWLARFPVAIDMAEYARSARDLAIAGAIHVEGDAVAGQAVAEMEAVVSGARSHPSFPKLLGIIAGYRSSADEAVWDHPLIVGCRRVFVPLDDAAIVEMAGNPVMRGAFRAGGCFDLCIRHHQIGAAIQLVDSLPDTVRFVLDHCGNPDIAASVDASWRTGMTDLARRPNVAVKISGLTSIAGPDWTESGVAPFITTTIDIFGWDRVIWGSDWPVCNLHGSMKRWMSATRFAISGCSETEAARLFNGNARRWYELTAG</sequence>
<dbReference type="OrthoDB" id="9787654at2"/>
<dbReference type="Proteomes" id="UP000282977">
    <property type="component" value="Unassembled WGS sequence"/>
</dbReference>
<comment type="caution">
    <text evidence="3">The sequence shown here is derived from an EMBL/GenBank/DDBJ whole genome shotgun (WGS) entry which is preliminary data.</text>
</comment>
<accession>A0A437J4B2</accession>
<dbReference type="Gene3D" id="3.20.20.140">
    <property type="entry name" value="Metal-dependent hydrolases"/>
    <property type="match status" value="1"/>
</dbReference>
<dbReference type="PANTHER" id="PTHR43569">
    <property type="entry name" value="AMIDOHYDROLASE"/>
    <property type="match status" value="1"/>
</dbReference>
<dbReference type="InterPro" id="IPR032466">
    <property type="entry name" value="Metal_Hydrolase"/>
</dbReference>
<dbReference type="EMBL" id="RZUL01000007">
    <property type="protein sequence ID" value="RVT39438.1"/>
    <property type="molecule type" value="Genomic_DNA"/>
</dbReference>